<name>A0A0C3G155_PILCF</name>
<keyword evidence="2" id="KW-1185">Reference proteome</keyword>
<dbReference type="AlphaFoldDB" id="A0A0C3G155"/>
<sequence>MILVVGGYVVLTVEGTGGSLSRLSSGEITQQGADTCIARFVSFPHATTHRATITAACELAPVVALRTVRSRMSAALFLFENCLPSPAQFSQGMRDFL</sequence>
<reference evidence="2" key="2">
    <citation type="submission" date="2015-01" db="EMBL/GenBank/DDBJ databases">
        <title>Evolutionary Origins and Diversification of the Mycorrhizal Mutualists.</title>
        <authorList>
            <consortium name="DOE Joint Genome Institute"/>
            <consortium name="Mycorrhizal Genomics Consortium"/>
            <person name="Kohler A."/>
            <person name="Kuo A."/>
            <person name="Nagy L.G."/>
            <person name="Floudas D."/>
            <person name="Copeland A."/>
            <person name="Barry K.W."/>
            <person name="Cichocki N."/>
            <person name="Veneault-Fourrey C."/>
            <person name="LaButti K."/>
            <person name="Lindquist E.A."/>
            <person name="Lipzen A."/>
            <person name="Lundell T."/>
            <person name="Morin E."/>
            <person name="Murat C."/>
            <person name="Riley R."/>
            <person name="Ohm R."/>
            <person name="Sun H."/>
            <person name="Tunlid A."/>
            <person name="Henrissat B."/>
            <person name="Grigoriev I.V."/>
            <person name="Hibbett D.S."/>
            <person name="Martin F."/>
        </authorList>
    </citation>
    <scope>NUCLEOTIDE SEQUENCE [LARGE SCALE GENOMIC DNA]</scope>
    <source>
        <strain evidence="2">F 1598</strain>
    </source>
</reference>
<reference evidence="1 2" key="1">
    <citation type="submission" date="2014-04" db="EMBL/GenBank/DDBJ databases">
        <authorList>
            <consortium name="DOE Joint Genome Institute"/>
            <person name="Kuo A."/>
            <person name="Tarkka M."/>
            <person name="Buscot F."/>
            <person name="Kohler A."/>
            <person name="Nagy L.G."/>
            <person name="Floudas D."/>
            <person name="Copeland A."/>
            <person name="Barry K.W."/>
            <person name="Cichocki N."/>
            <person name="Veneault-Fourrey C."/>
            <person name="LaButti K."/>
            <person name="Lindquist E.A."/>
            <person name="Lipzen A."/>
            <person name="Lundell T."/>
            <person name="Morin E."/>
            <person name="Murat C."/>
            <person name="Sun H."/>
            <person name="Tunlid A."/>
            <person name="Henrissat B."/>
            <person name="Grigoriev I.V."/>
            <person name="Hibbett D.S."/>
            <person name="Martin F."/>
            <person name="Nordberg H.P."/>
            <person name="Cantor M.N."/>
            <person name="Hua S.X."/>
        </authorList>
    </citation>
    <scope>NUCLEOTIDE SEQUENCE [LARGE SCALE GENOMIC DNA]</scope>
    <source>
        <strain evidence="1 2">F 1598</strain>
    </source>
</reference>
<evidence type="ECO:0000313" key="1">
    <source>
        <dbReference type="EMBL" id="KIM89980.1"/>
    </source>
</evidence>
<organism evidence="1 2">
    <name type="scientific">Piloderma croceum (strain F 1598)</name>
    <dbReference type="NCBI Taxonomy" id="765440"/>
    <lineage>
        <taxon>Eukaryota</taxon>
        <taxon>Fungi</taxon>
        <taxon>Dikarya</taxon>
        <taxon>Basidiomycota</taxon>
        <taxon>Agaricomycotina</taxon>
        <taxon>Agaricomycetes</taxon>
        <taxon>Agaricomycetidae</taxon>
        <taxon>Atheliales</taxon>
        <taxon>Atheliaceae</taxon>
        <taxon>Piloderma</taxon>
    </lineage>
</organism>
<dbReference type="EMBL" id="KN832974">
    <property type="protein sequence ID" value="KIM89980.1"/>
    <property type="molecule type" value="Genomic_DNA"/>
</dbReference>
<accession>A0A0C3G155</accession>
<evidence type="ECO:0000313" key="2">
    <source>
        <dbReference type="Proteomes" id="UP000054166"/>
    </source>
</evidence>
<gene>
    <name evidence="1" type="ORF">PILCRDRAFT_2232</name>
</gene>
<proteinExistence type="predicted"/>
<dbReference type="HOGENOM" id="CLU_2347458_0_0_1"/>
<dbReference type="InParanoid" id="A0A0C3G155"/>
<protein>
    <submittedName>
        <fullName evidence="1">Uncharacterized protein</fullName>
    </submittedName>
</protein>
<dbReference type="Proteomes" id="UP000054166">
    <property type="component" value="Unassembled WGS sequence"/>
</dbReference>